<accession>A0A0L0FYT2</accession>
<evidence type="ECO:0000313" key="2">
    <source>
        <dbReference type="Proteomes" id="UP000054560"/>
    </source>
</evidence>
<organism evidence="1 2">
    <name type="scientific">Sphaeroforma arctica JP610</name>
    <dbReference type="NCBI Taxonomy" id="667725"/>
    <lineage>
        <taxon>Eukaryota</taxon>
        <taxon>Ichthyosporea</taxon>
        <taxon>Ichthyophonida</taxon>
        <taxon>Sphaeroforma</taxon>
    </lineage>
</organism>
<reference evidence="1 2" key="1">
    <citation type="submission" date="2011-02" db="EMBL/GenBank/DDBJ databases">
        <title>The Genome Sequence of Sphaeroforma arctica JP610.</title>
        <authorList>
            <consortium name="The Broad Institute Genome Sequencing Platform"/>
            <person name="Russ C."/>
            <person name="Cuomo C."/>
            <person name="Young S.K."/>
            <person name="Zeng Q."/>
            <person name="Gargeya S."/>
            <person name="Alvarado L."/>
            <person name="Berlin A."/>
            <person name="Chapman S.B."/>
            <person name="Chen Z."/>
            <person name="Freedman E."/>
            <person name="Gellesch M."/>
            <person name="Goldberg J."/>
            <person name="Griggs A."/>
            <person name="Gujja S."/>
            <person name="Heilman E."/>
            <person name="Heiman D."/>
            <person name="Howarth C."/>
            <person name="Mehta T."/>
            <person name="Neiman D."/>
            <person name="Pearson M."/>
            <person name="Roberts A."/>
            <person name="Saif S."/>
            <person name="Shea T."/>
            <person name="Shenoy N."/>
            <person name="Sisk P."/>
            <person name="Stolte C."/>
            <person name="Sykes S."/>
            <person name="White J."/>
            <person name="Yandava C."/>
            <person name="Burger G."/>
            <person name="Gray M.W."/>
            <person name="Holland P.W.H."/>
            <person name="King N."/>
            <person name="Lang F.B.F."/>
            <person name="Roger A.J."/>
            <person name="Ruiz-Trillo I."/>
            <person name="Haas B."/>
            <person name="Nusbaum C."/>
            <person name="Birren B."/>
        </authorList>
    </citation>
    <scope>NUCLEOTIDE SEQUENCE [LARGE SCALE GENOMIC DNA]</scope>
    <source>
        <strain evidence="1 2">JP610</strain>
    </source>
</reference>
<dbReference type="EMBL" id="KQ241972">
    <property type="protein sequence ID" value="KNC81990.1"/>
    <property type="molecule type" value="Genomic_DNA"/>
</dbReference>
<dbReference type="OrthoDB" id="10044727at2759"/>
<name>A0A0L0FYT2_9EUKA</name>
<gene>
    <name evidence="1" type="ORF">SARC_05719</name>
</gene>
<dbReference type="AlphaFoldDB" id="A0A0L0FYT2"/>
<sequence>MTVHANDGQTHCWGLQGENPLIAKGPASSLVKSEYLGADGGRLKITEAEMQDMESKGLRIPPANAFIAPRNDKSGTGSIYNW</sequence>
<evidence type="ECO:0000313" key="1">
    <source>
        <dbReference type="EMBL" id="KNC81990.1"/>
    </source>
</evidence>
<keyword evidence="2" id="KW-1185">Reference proteome</keyword>
<dbReference type="RefSeq" id="XP_014155892.1">
    <property type="nucleotide sequence ID" value="XM_014300417.1"/>
</dbReference>
<proteinExistence type="predicted"/>
<dbReference type="GeneID" id="25906223"/>
<dbReference type="Proteomes" id="UP000054560">
    <property type="component" value="Unassembled WGS sequence"/>
</dbReference>
<protein>
    <submittedName>
        <fullName evidence="1">Uncharacterized protein</fullName>
    </submittedName>
</protein>